<name>D9QPB5_BRESC</name>
<protein>
    <submittedName>
        <fullName evidence="2">Photosynthetic complex assembly protein</fullName>
    </submittedName>
</protein>
<evidence type="ECO:0000256" key="1">
    <source>
        <dbReference type="SAM" id="Phobius"/>
    </source>
</evidence>
<dbReference type="KEGG" id="bsb:Bresu_3072"/>
<feature type="transmembrane region" description="Helical" evidence="1">
    <location>
        <begin position="12"/>
        <end position="35"/>
    </location>
</feature>
<dbReference type="EMBL" id="CP002102">
    <property type="protein sequence ID" value="ADL02378.1"/>
    <property type="molecule type" value="Genomic_DNA"/>
</dbReference>
<accession>D9QPB5</accession>
<proteinExistence type="predicted"/>
<keyword evidence="3" id="KW-1185">Reference proteome</keyword>
<evidence type="ECO:0000313" key="3">
    <source>
        <dbReference type="Proteomes" id="UP000002696"/>
    </source>
</evidence>
<dbReference type="HOGENOM" id="CLU_125821_0_0_5"/>
<reference evidence="3" key="1">
    <citation type="journal article" date="2011" name="J. Bacteriol.">
        <title>Genome sequences of eight morphologically diverse alphaproteobacteria.</title>
        <authorList>
            <consortium name="US DOE Joint Genome Institute"/>
            <person name="Brown P.J."/>
            <person name="Kysela D.T."/>
            <person name="Buechlein A."/>
            <person name="Hemmerich C."/>
            <person name="Brun Y.V."/>
        </authorList>
    </citation>
    <scope>NUCLEOTIDE SEQUENCE [LARGE SCALE GENOMIC DNA]</scope>
    <source>
        <strain evidence="3">ATCC 15264 / DSM 4735 / LMG 14903 / NBRC 16000 / CB 81</strain>
    </source>
</reference>
<sequence>MSALDDKPFPKAPLIAAFLLVGASLIVVGGTRLGLMSTPAPTQEARVAEVTRTEDLRFYDLPDGAVRVVASGEADRMIPVASGGFVRGVLRSLVRDRRAQGMGSEQPFRVTQWSDGAVTIQDMATGRVLNLNAFGPTNRLDFVNLIAPVAATESTGTAA</sequence>
<dbReference type="OrthoDB" id="7848123at2"/>
<organism evidence="2 3">
    <name type="scientific">Brevundimonas subvibrioides (strain ATCC 15264 / DSM 4735 / LMG 14903 / NBRC 16000 / CB 81)</name>
    <name type="common">Caulobacter subvibrioides</name>
    <dbReference type="NCBI Taxonomy" id="633149"/>
    <lineage>
        <taxon>Bacteria</taxon>
        <taxon>Pseudomonadati</taxon>
        <taxon>Pseudomonadota</taxon>
        <taxon>Alphaproteobacteria</taxon>
        <taxon>Caulobacterales</taxon>
        <taxon>Caulobacteraceae</taxon>
        <taxon>Brevundimonas</taxon>
    </lineage>
</organism>
<dbReference type="NCBIfam" id="TIGR03054">
    <property type="entry name" value="photo_alph_chp1"/>
    <property type="match status" value="1"/>
</dbReference>
<evidence type="ECO:0000313" key="2">
    <source>
        <dbReference type="EMBL" id="ADL02378.1"/>
    </source>
</evidence>
<dbReference type="RefSeq" id="WP_013270478.1">
    <property type="nucleotide sequence ID" value="NC_014375.1"/>
</dbReference>
<gene>
    <name evidence="2" type="ordered locus">Bresu_3072</name>
</gene>
<keyword evidence="1" id="KW-0812">Transmembrane</keyword>
<dbReference type="InParanoid" id="D9QPB5"/>
<keyword evidence="1" id="KW-0472">Membrane</keyword>
<dbReference type="STRING" id="633149.Bresu_3072"/>
<dbReference type="AlphaFoldDB" id="D9QPB5"/>
<dbReference type="BioCyc" id="BSUB633149:G1GM8-3089-MONOMER"/>
<dbReference type="Proteomes" id="UP000002696">
    <property type="component" value="Chromosome"/>
</dbReference>
<keyword evidence="1" id="KW-1133">Transmembrane helix</keyword>
<dbReference type="InterPro" id="IPR017495">
    <property type="entry name" value="PuhC"/>
</dbReference>